<dbReference type="PROSITE" id="PS01317">
    <property type="entry name" value="SSRP"/>
    <property type="match status" value="1"/>
</dbReference>
<dbReference type="Pfam" id="PF01668">
    <property type="entry name" value="SmpB"/>
    <property type="match status" value="1"/>
</dbReference>
<dbReference type="InterPro" id="IPR020081">
    <property type="entry name" value="SsrA-bd_prot_CS"/>
</dbReference>
<evidence type="ECO:0000313" key="4">
    <source>
        <dbReference type="EMBL" id="HIW87070.1"/>
    </source>
</evidence>
<dbReference type="CDD" id="cd09294">
    <property type="entry name" value="SmpB"/>
    <property type="match status" value="1"/>
</dbReference>
<dbReference type="InterPro" id="IPR000037">
    <property type="entry name" value="SsrA-bd_prot"/>
</dbReference>
<proteinExistence type="inferred from homology"/>
<dbReference type="GO" id="GO:0070930">
    <property type="term" value="P:trans-translation-dependent protein tagging"/>
    <property type="evidence" value="ECO:0007669"/>
    <property type="project" value="TreeGrafter"/>
</dbReference>
<organism evidence="4 5">
    <name type="scientific">Candidatus Onthomorpha intestinigallinarum</name>
    <dbReference type="NCBI Taxonomy" id="2840880"/>
    <lineage>
        <taxon>Bacteria</taxon>
        <taxon>Pseudomonadati</taxon>
        <taxon>Bacteroidota</taxon>
        <taxon>Bacteroidia</taxon>
        <taxon>Bacteroidales</taxon>
        <taxon>Candidatus Onthomorpha</taxon>
    </lineage>
</organism>
<dbReference type="EMBL" id="DXGG01000071">
    <property type="protein sequence ID" value="HIW87070.1"/>
    <property type="molecule type" value="Genomic_DNA"/>
</dbReference>
<dbReference type="AlphaFoldDB" id="A0A9D1RGP9"/>
<dbReference type="Proteomes" id="UP000824267">
    <property type="component" value="Unassembled WGS sequence"/>
</dbReference>
<evidence type="ECO:0000313" key="5">
    <source>
        <dbReference type="Proteomes" id="UP000824267"/>
    </source>
</evidence>
<comment type="subcellular location">
    <subcellularLocation>
        <location evidence="3">Cytoplasm</location>
    </subcellularLocation>
    <text evidence="3">The tmRNA-SmpB complex associates with stalled 70S ribosomes.</text>
</comment>
<comment type="caution">
    <text evidence="4">The sequence shown here is derived from an EMBL/GenBank/DDBJ whole genome shotgun (WGS) entry which is preliminary data.</text>
</comment>
<dbReference type="SUPFAM" id="SSF74982">
    <property type="entry name" value="Small protein B (SmpB)"/>
    <property type="match status" value="1"/>
</dbReference>
<evidence type="ECO:0000256" key="3">
    <source>
        <dbReference type="HAMAP-Rule" id="MF_00023"/>
    </source>
</evidence>
<evidence type="ECO:0000256" key="2">
    <source>
        <dbReference type="ARBA" id="ARBA00022884"/>
    </source>
</evidence>
<dbReference type="Gene3D" id="2.40.280.10">
    <property type="match status" value="1"/>
</dbReference>
<dbReference type="GO" id="GO:0070929">
    <property type="term" value="P:trans-translation"/>
    <property type="evidence" value="ECO:0007669"/>
    <property type="project" value="UniProtKB-UniRule"/>
</dbReference>
<keyword evidence="1 3" id="KW-0963">Cytoplasm</keyword>
<comment type="function">
    <text evidence="3">Required for rescue of stalled ribosomes mediated by trans-translation. Binds to transfer-messenger RNA (tmRNA), required for stable association of tmRNA with ribosomes. tmRNA and SmpB together mimic tRNA shape, replacing the anticodon stem-loop with SmpB. tmRNA is encoded by the ssrA gene; the 2 termini fold to resemble tRNA(Ala) and it encodes a 'tag peptide', a short internal open reading frame. During trans-translation Ala-aminoacylated tmRNA acts like a tRNA, entering the A-site of stalled ribosomes, displacing the stalled mRNA. The ribosome then switches to translate the ORF on the tmRNA; the nascent peptide is terminated with the 'tag peptide' encoded by the tmRNA and targeted for degradation. The ribosome is freed to recommence translation, which seems to be the essential function of trans-translation.</text>
</comment>
<comment type="similarity">
    <text evidence="3">Belongs to the SmpB family.</text>
</comment>
<gene>
    <name evidence="3 4" type="primary">smpB</name>
    <name evidence="4" type="ORF">IAC47_02200</name>
</gene>
<dbReference type="PANTHER" id="PTHR30308:SF2">
    <property type="entry name" value="SSRA-BINDING PROTEIN"/>
    <property type="match status" value="1"/>
</dbReference>
<keyword evidence="2 3" id="KW-0694">RNA-binding</keyword>
<dbReference type="NCBIfam" id="NF003843">
    <property type="entry name" value="PRK05422.1"/>
    <property type="match status" value="1"/>
</dbReference>
<dbReference type="GO" id="GO:0005829">
    <property type="term" value="C:cytosol"/>
    <property type="evidence" value="ECO:0007669"/>
    <property type="project" value="TreeGrafter"/>
</dbReference>
<dbReference type="PANTHER" id="PTHR30308">
    <property type="entry name" value="TMRNA-BINDING COMPONENT OF TRANS-TRANSLATION TAGGING COMPLEX"/>
    <property type="match status" value="1"/>
</dbReference>
<dbReference type="NCBIfam" id="TIGR00086">
    <property type="entry name" value="smpB"/>
    <property type="match status" value="1"/>
</dbReference>
<evidence type="ECO:0000256" key="1">
    <source>
        <dbReference type="ARBA" id="ARBA00022490"/>
    </source>
</evidence>
<protein>
    <recommendedName>
        <fullName evidence="3">SsrA-binding protein</fullName>
    </recommendedName>
    <alternativeName>
        <fullName evidence="3">Small protein B</fullName>
    </alternativeName>
</protein>
<reference evidence="4" key="2">
    <citation type="submission" date="2021-04" db="EMBL/GenBank/DDBJ databases">
        <authorList>
            <person name="Gilroy R."/>
        </authorList>
    </citation>
    <scope>NUCLEOTIDE SEQUENCE</scope>
    <source>
        <strain evidence="4">Gambia16-930</strain>
    </source>
</reference>
<reference evidence="4" key="1">
    <citation type="journal article" date="2021" name="PeerJ">
        <title>Extensive microbial diversity within the chicken gut microbiome revealed by metagenomics and culture.</title>
        <authorList>
            <person name="Gilroy R."/>
            <person name="Ravi A."/>
            <person name="Getino M."/>
            <person name="Pursley I."/>
            <person name="Horton D.L."/>
            <person name="Alikhan N.F."/>
            <person name="Baker D."/>
            <person name="Gharbi K."/>
            <person name="Hall N."/>
            <person name="Watson M."/>
            <person name="Adriaenssens E.M."/>
            <person name="Foster-Nyarko E."/>
            <person name="Jarju S."/>
            <person name="Secka A."/>
            <person name="Antonio M."/>
            <person name="Oren A."/>
            <person name="Chaudhuri R.R."/>
            <person name="La Ragione R."/>
            <person name="Hildebrand F."/>
            <person name="Pallen M.J."/>
        </authorList>
    </citation>
    <scope>NUCLEOTIDE SEQUENCE</scope>
    <source>
        <strain evidence="4">Gambia16-930</strain>
    </source>
</reference>
<dbReference type="GO" id="GO:0003723">
    <property type="term" value="F:RNA binding"/>
    <property type="evidence" value="ECO:0007669"/>
    <property type="project" value="UniProtKB-UniRule"/>
</dbReference>
<accession>A0A9D1RGP9</accession>
<sequence>MQGEEKHLIDIKNKRAGFEYFFIQTFTAGLVLCGTEIKSIREGKANLTDAYCMFDKGELWVYNMHISEYRFGSYYNHQAKRTRKLLLKKNELRKLENKSKEKGFTIIPTLLYIDQRGFAKLEISLCRGKHSYDKRESIKLKDNKREMERALKF</sequence>
<dbReference type="HAMAP" id="MF_00023">
    <property type="entry name" value="SmpB"/>
    <property type="match status" value="1"/>
</dbReference>
<name>A0A9D1RGP9_9BACT</name>
<dbReference type="InterPro" id="IPR023620">
    <property type="entry name" value="SmpB"/>
</dbReference>